<evidence type="ECO:0000256" key="1">
    <source>
        <dbReference type="ARBA" id="ARBA00023163"/>
    </source>
</evidence>
<evidence type="ECO:0000259" key="3">
    <source>
        <dbReference type="PROSITE" id="PS51913"/>
    </source>
</evidence>
<accession>A0A7S0KR88</accession>
<dbReference type="Pfam" id="PF05066">
    <property type="entry name" value="HARE-HTH"/>
    <property type="match status" value="2"/>
</dbReference>
<evidence type="ECO:0000313" key="4">
    <source>
        <dbReference type="EMBL" id="CAD8588189.1"/>
    </source>
</evidence>
<reference evidence="4" key="1">
    <citation type="submission" date="2021-01" db="EMBL/GenBank/DDBJ databases">
        <authorList>
            <person name="Corre E."/>
            <person name="Pelletier E."/>
            <person name="Niang G."/>
            <person name="Scheremetjew M."/>
            <person name="Finn R."/>
            <person name="Kale V."/>
            <person name="Holt S."/>
            <person name="Cochrane G."/>
            <person name="Meng A."/>
            <person name="Brown T."/>
            <person name="Cohen L."/>
        </authorList>
    </citation>
    <scope>NUCLEOTIDE SEQUENCE</scope>
    <source>
        <strain evidence="4">Clade-D-RCC2572</strain>
    </source>
</reference>
<organism evidence="4">
    <name type="scientific">Ostreococcus mediterraneus</name>
    <dbReference type="NCBI Taxonomy" id="1486918"/>
    <lineage>
        <taxon>Eukaryota</taxon>
        <taxon>Viridiplantae</taxon>
        <taxon>Chlorophyta</taxon>
        <taxon>Mamiellophyceae</taxon>
        <taxon>Mamiellales</taxon>
        <taxon>Bathycoccaceae</taxon>
        <taxon>Ostreococcus</taxon>
    </lineage>
</organism>
<protein>
    <recommendedName>
        <fullName evidence="3">HTH HARE-type domain-containing protein</fullName>
    </recommendedName>
</protein>
<dbReference type="PANTHER" id="PTHR31917">
    <property type="entry name" value="AGENET DOMAIN-CONTAINING PROTEIN-RELATED"/>
    <property type="match status" value="1"/>
</dbReference>
<sequence length="553" mass="58868">MSIAARARFKDGTIKHACFAALYAAGAAGLTVKEIAEAVRERSGGVKLGGATPQNTIVGQLSKDPTFTLVKRATYRLVDEFLPEQAVVAKGETNGGERGRKRAAPSESAASDQSEKSSQRLVDFAVLKYERGTEVEVARPHDVHGATWASATILDIGDDYVSLRVAPAGGEETPKDEERLPLSALSNTIRPLPPVQSLAVDNTLRLNEEVDVHYNNRWCEGYVSQVTDARGKLVVCFPGVGVNNDTSLIVFQDSTGQSWIRETWNKTRPKRASIRRGWSLSSITGKWSPRGAPHETGGPDSAYKHIAALVSASEAGDSTKRYKSSMPMPMSPVRYHVKTGPTTTTATTGTAKTAMGDSATPCGGGDATSDEIDCPFKSISEACYHLLLNAGPAGLQVSEMVKIIQERSLVKLAGRTPSNTLYSRLSQDGRFINVSRGAYALVSVVDEATKRTILGTPGQFDDSLTADSRMRYVSSKAMHTQSSDGQHSYDVTVGAGVGGYTAAAAGFASVSATPSVAGDYNTTATTTTTTTKSSMSELSDASELLLGLRRGRR</sequence>
<dbReference type="PANTHER" id="PTHR31917:SF147">
    <property type="entry name" value="AGENET DOMAIN-CONTAINING PROTEIN"/>
    <property type="match status" value="1"/>
</dbReference>
<dbReference type="InterPro" id="IPR007759">
    <property type="entry name" value="Asxl_HARE-HTH"/>
</dbReference>
<feature type="domain" description="HTH HARE-type" evidence="3">
    <location>
        <begin position="377"/>
        <end position="444"/>
    </location>
</feature>
<dbReference type="PROSITE" id="PS51913">
    <property type="entry name" value="HTH_HARE"/>
    <property type="match status" value="1"/>
</dbReference>
<gene>
    <name evidence="4" type="ORF">OMED0929_LOCUS6832</name>
</gene>
<feature type="compositionally biased region" description="Low complexity" evidence="2">
    <location>
        <begin position="338"/>
        <end position="352"/>
    </location>
</feature>
<keyword evidence="1" id="KW-0804">Transcription</keyword>
<name>A0A7S0KR88_9CHLO</name>
<dbReference type="EMBL" id="HBEW01008088">
    <property type="protein sequence ID" value="CAD8588189.1"/>
    <property type="molecule type" value="Transcribed_RNA"/>
</dbReference>
<proteinExistence type="predicted"/>
<dbReference type="AlphaFoldDB" id="A0A7S0KR88"/>
<evidence type="ECO:0000256" key="2">
    <source>
        <dbReference type="SAM" id="MobiDB-lite"/>
    </source>
</evidence>
<feature type="region of interest" description="Disordered" evidence="2">
    <location>
        <begin position="89"/>
        <end position="116"/>
    </location>
</feature>
<dbReference type="GO" id="GO:0006355">
    <property type="term" value="P:regulation of DNA-templated transcription"/>
    <property type="evidence" value="ECO:0007669"/>
    <property type="project" value="InterPro"/>
</dbReference>
<feature type="region of interest" description="Disordered" evidence="2">
    <location>
        <begin position="318"/>
        <end position="352"/>
    </location>
</feature>